<sequence length="80" mass="8652">MQECSTIHDHDKLNYLPPSSSEVKISNYEPISVDNLLSGICVSRSCVSSRLAPCTLTPPATHTARTEYGTASPFLGSLRV</sequence>
<comment type="caution">
    <text evidence="1">The sequence shown here is derived from an EMBL/GenBank/DDBJ whole genome shotgun (WGS) entry which is preliminary data.</text>
</comment>
<proteinExistence type="predicted"/>
<reference evidence="1 2" key="1">
    <citation type="submission" date="2019-05" db="EMBL/GenBank/DDBJ databases">
        <title>Another draft genome of Portunus trituberculatus and its Hox gene families provides insights of decapod evolution.</title>
        <authorList>
            <person name="Jeong J.-H."/>
            <person name="Song I."/>
            <person name="Kim S."/>
            <person name="Choi T."/>
            <person name="Kim D."/>
            <person name="Ryu S."/>
            <person name="Kim W."/>
        </authorList>
    </citation>
    <scope>NUCLEOTIDE SEQUENCE [LARGE SCALE GENOMIC DNA]</scope>
    <source>
        <tissue evidence="1">Muscle</tissue>
    </source>
</reference>
<protein>
    <submittedName>
        <fullName evidence="1">Uncharacterized protein</fullName>
    </submittedName>
</protein>
<evidence type="ECO:0000313" key="1">
    <source>
        <dbReference type="EMBL" id="MPC32602.1"/>
    </source>
</evidence>
<dbReference type="AlphaFoldDB" id="A0A5B7EEL3"/>
<dbReference type="Proteomes" id="UP000324222">
    <property type="component" value="Unassembled WGS sequence"/>
</dbReference>
<keyword evidence="2" id="KW-1185">Reference proteome</keyword>
<name>A0A5B7EEL3_PORTR</name>
<evidence type="ECO:0000313" key="2">
    <source>
        <dbReference type="Proteomes" id="UP000324222"/>
    </source>
</evidence>
<gene>
    <name evidence="1" type="ORF">E2C01_025919</name>
</gene>
<organism evidence="1 2">
    <name type="scientific">Portunus trituberculatus</name>
    <name type="common">Swimming crab</name>
    <name type="synonym">Neptunus trituberculatus</name>
    <dbReference type="NCBI Taxonomy" id="210409"/>
    <lineage>
        <taxon>Eukaryota</taxon>
        <taxon>Metazoa</taxon>
        <taxon>Ecdysozoa</taxon>
        <taxon>Arthropoda</taxon>
        <taxon>Crustacea</taxon>
        <taxon>Multicrustacea</taxon>
        <taxon>Malacostraca</taxon>
        <taxon>Eumalacostraca</taxon>
        <taxon>Eucarida</taxon>
        <taxon>Decapoda</taxon>
        <taxon>Pleocyemata</taxon>
        <taxon>Brachyura</taxon>
        <taxon>Eubrachyura</taxon>
        <taxon>Portunoidea</taxon>
        <taxon>Portunidae</taxon>
        <taxon>Portuninae</taxon>
        <taxon>Portunus</taxon>
    </lineage>
</organism>
<dbReference type="EMBL" id="VSRR010002659">
    <property type="protein sequence ID" value="MPC32602.1"/>
    <property type="molecule type" value="Genomic_DNA"/>
</dbReference>
<accession>A0A5B7EEL3</accession>